<accession>A0AAV4VZK9</accession>
<reference evidence="1 2" key="1">
    <citation type="submission" date="2021-06" db="EMBL/GenBank/DDBJ databases">
        <title>Caerostris extrusa draft genome.</title>
        <authorList>
            <person name="Kono N."/>
            <person name="Arakawa K."/>
        </authorList>
    </citation>
    <scope>NUCLEOTIDE SEQUENCE [LARGE SCALE GENOMIC DNA]</scope>
</reference>
<evidence type="ECO:0000313" key="1">
    <source>
        <dbReference type="EMBL" id="GIY75275.1"/>
    </source>
</evidence>
<comment type="caution">
    <text evidence="1">The sequence shown here is derived from an EMBL/GenBank/DDBJ whole genome shotgun (WGS) entry which is preliminary data.</text>
</comment>
<proteinExistence type="predicted"/>
<keyword evidence="2" id="KW-1185">Reference proteome</keyword>
<dbReference type="AlphaFoldDB" id="A0AAV4VZK9"/>
<sequence length="130" mass="14619">MSKASYNTQSGLSVVIDNNESIILKASYRQLPNLCPSIANRQKSESSSQVFHQRTVLGSRRNREPDCLSLLPSPSCGAKDSWSARMSRSRKDSYVQIIQGPQSFRKSNRYMGYGSLKCERNCLVPGELKR</sequence>
<organism evidence="1 2">
    <name type="scientific">Caerostris extrusa</name>
    <name type="common">Bark spider</name>
    <name type="synonym">Caerostris bankana</name>
    <dbReference type="NCBI Taxonomy" id="172846"/>
    <lineage>
        <taxon>Eukaryota</taxon>
        <taxon>Metazoa</taxon>
        <taxon>Ecdysozoa</taxon>
        <taxon>Arthropoda</taxon>
        <taxon>Chelicerata</taxon>
        <taxon>Arachnida</taxon>
        <taxon>Araneae</taxon>
        <taxon>Araneomorphae</taxon>
        <taxon>Entelegynae</taxon>
        <taxon>Araneoidea</taxon>
        <taxon>Araneidae</taxon>
        <taxon>Caerostris</taxon>
    </lineage>
</organism>
<gene>
    <name evidence="1" type="ORF">CEXT_25491</name>
</gene>
<name>A0AAV4VZK9_CAEEX</name>
<dbReference type="EMBL" id="BPLR01015320">
    <property type="protein sequence ID" value="GIY75275.1"/>
    <property type="molecule type" value="Genomic_DNA"/>
</dbReference>
<protein>
    <submittedName>
        <fullName evidence="1">Uncharacterized protein</fullName>
    </submittedName>
</protein>
<evidence type="ECO:0000313" key="2">
    <source>
        <dbReference type="Proteomes" id="UP001054945"/>
    </source>
</evidence>
<dbReference type="Proteomes" id="UP001054945">
    <property type="component" value="Unassembled WGS sequence"/>
</dbReference>